<evidence type="ECO:0000259" key="9">
    <source>
        <dbReference type="PROSITE" id="PS50290"/>
    </source>
</evidence>
<dbReference type="PROSITE" id="PS51545">
    <property type="entry name" value="PIK_HELICAL"/>
    <property type="match status" value="1"/>
</dbReference>
<name>G8JXR6_ERECY</name>
<comment type="catalytic activity">
    <reaction evidence="1">
        <text>a 1,2-diacyl-sn-glycero-3-phospho-(1D-myo-inositol) + ATP = a 1,2-diacyl-sn-glycero-3-phospho-(1D-myo-inositol 4-phosphate) + ADP + H(+)</text>
        <dbReference type="Rhea" id="RHEA:19877"/>
        <dbReference type="ChEBI" id="CHEBI:15378"/>
        <dbReference type="ChEBI" id="CHEBI:30616"/>
        <dbReference type="ChEBI" id="CHEBI:57880"/>
        <dbReference type="ChEBI" id="CHEBI:58178"/>
        <dbReference type="ChEBI" id="CHEBI:456216"/>
        <dbReference type="EC" id="2.7.1.67"/>
    </reaction>
</comment>
<dbReference type="Pfam" id="PF00454">
    <property type="entry name" value="PI3_PI4_kinase"/>
    <property type="match status" value="1"/>
</dbReference>
<gene>
    <name evidence="11" type="ordered locus">Ecym_8369</name>
</gene>
<dbReference type="eggNOG" id="KOG0902">
    <property type="taxonomic scope" value="Eukaryota"/>
</dbReference>
<dbReference type="HOGENOM" id="CLU_000893_1_1_1"/>
<dbReference type="PROSITE" id="PS50290">
    <property type="entry name" value="PI3_4_KINASE_3"/>
    <property type="match status" value="1"/>
</dbReference>
<dbReference type="GO" id="GO:0005524">
    <property type="term" value="F:ATP binding"/>
    <property type="evidence" value="ECO:0007669"/>
    <property type="project" value="UniProtKB-KW"/>
</dbReference>
<accession>G8JXR6</accession>
<organism evidence="11 12">
    <name type="scientific">Eremothecium cymbalariae (strain CBS 270.75 / DBVPG 7215 / KCTC 17166 / NRRL Y-17582)</name>
    <name type="common">Yeast</name>
    <dbReference type="NCBI Taxonomy" id="931890"/>
    <lineage>
        <taxon>Eukaryota</taxon>
        <taxon>Fungi</taxon>
        <taxon>Dikarya</taxon>
        <taxon>Ascomycota</taxon>
        <taxon>Saccharomycotina</taxon>
        <taxon>Saccharomycetes</taxon>
        <taxon>Saccharomycetales</taxon>
        <taxon>Saccharomycetaceae</taxon>
        <taxon>Eremothecium</taxon>
    </lineage>
</organism>
<dbReference type="GO" id="GO:0060237">
    <property type="term" value="P:regulation of fungal-type cell wall organization"/>
    <property type="evidence" value="ECO:0007669"/>
    <property type="project" value="EnsemblFungi"/>
</dbReference>
<dbReference type="Pfam" id="PF19274">
    <property type="entry name" value="PI4K_N"/>
    <property type="match status" value="1"/>
</dbReference>
<dbReference type="OrthoDB" id="10264149at2759"/>
<sequence length="1900" mass="215028">MSVFGRSNFSVRASALKRLAQVSLDAGRDTDKITGCLSVNCSKTESKLFTIPLTLNEFEILLSLSDSVPRTLCQATRLLENVISPYFLETPRQIFSNVLMNRFKIDNLKHPSEILTLRLTNFLITLDAGFPELDRHIRSLIGTFLNTVFEAPNLASLLSLVGFIEAFIEHQNFAINELQKFVLEKLHSYITEDFLFKVEAIVGGIVLDDTLIAYFDSGSEICALLFCQLVSKLQVATVSNLLAVSKNITKLSEFFLIMQDAEYQYGNNNDNEHPNTDILDEFKSTLRSNKDFLIKVLTFSHRQITEFDEGAKYINLNTNNRVNQLYEAKENAIEIMCLGLYVGQNDFEAPLISTLANVLPGVCTLSHPIPPGVIETVISAASLLNFFSEELSAQLLYAFPNVVSSPQITSENVSKISTIFAIGLKPLNQDSVVGSVYSLNNLLAVSEDGSPMPILKERRFTSNYETQIDKLFHPGTLGASTMANYQTLQVPKTNDGSISLSSNGDQISETTSVSQHPPFESGATYHDKLFKNTINSVITIAINYKDPTIIALVVTIMTQKFRVVSSKLDMIILESLSEICCHVNDTEFNLLMKFCNTVTAIAIKDGDELLLQGVQNARTSISKKLGEKRDHRVYITYLRELLEVIIARGDVDKLEHHRPHTEISQVAEQIAMYLKPLAALLPKPGEKPLNLTQDEVTTNLYRSIWYNMVVHGFHGGGSSLTEKYYEELKVIAFNSPPLASEFPANNRETSVDMNTILRRGSSNHNVKQQKNILNDHLNINNVAARAISIPKLMFLAAMLFLETLRCESGDCSTSLFYFSNSSIVSSNLDRFVGSIVISTVCKFTKIMLKGDPRIFSADHIAGQLSNMILLLTHRTPYLQDCAFQCCDIFIKKIPSSLCHRESLFKLLDSLTMLFDSVVDCETNKYEPCYEFELKHSKTKVMISDSYEWRKTSLHRLHTNAKEWVKIILKKAGQDTKILLQSYLSDLGGFHRVSSVEFGVSFAFEMAGSILSVDRELSKISCSGFEKPDTISGFLSQHSWRSKFLVDHAAPSSCEEIENNRLAFKLEIEDSLLNNKVVPERLMTDYLDLCATLLILRKGESAKLVYDLVSIPFRDFSSYSMKVATNVWLSVITERKDLSHLLLAEIGSFFIRSIDDNRGLYSHKHDLIPEELQQMEYSPYNKKKINDLATIASQSIQPHLYVIRLFASHFEGTLFESSHLLKIFTKIAYHGVSNLKYASYHPFARLARTELLNFALLVLSFVVNYSVWDARLLSQAIVNGALMWFKKPKSWPFGSNELKVRTDLALLAELQNHLKVLNSTLRSYTGDSVTLLECFVISEIHQLETWLNPLNNTTELPNLPSELVQVAFDIDPAMAVSYTGRYKTKKHVNTLSKLIHSHTLLCVHIPEALVYLLDHDGGSSRYVLYWTPVSPIEAINLFLPEWNKNTLLLQYNVRALESHDIKLTFFYVPQLVQCLRYDTKGYVERFILETAKQSVLFSHQIIWNMLANCYRDDEATVEDELKPTLDRIRERMIANFSPAYRDFYKQEFGFFNDITSISGKLKPYIKKTKAEKKHKIDEEMAKIILKPNVYLPSNPDGIIIDIDRKSGKPLQSHAKAPFMATFKIKKQICEENTGALVDVESWQGAIFKVGDDCRQDVLALQLVSVFRTIWSSIGMDLYVFPYRVTATAGGCGVIDVLPNSISRDMLGREAVNGLYEYFTTKFGPENSIEFEYARNNFVKSLAAYSVISYLLHFKDRHNGNIMYDDQGHCLHIDFGFIFDIVPGGVKFEAVPFKLTKEMVRVMGGSPDTQAYLKFQELCIKAYLAARPHMHTIVQCVIPMLSSGLPCFKGDKTIRNLEARFQPTKSDHDAAHFMRTLIRRSYESVFTKGYDEFQRLTNGIPY</sequence>
<evidence type="ECO:0000313" key="11">
    <source>
        <dbReference type="EMBL" id="AET41640.1"/>
    </source>
</evidence>
<dbReference type="CDD" id="cd05167">
    <property type="entry name" value="PI4Kc_III_alpha"/>
    <property type="match status" value="1"/>
</dbReference>
<dbReference type="SMART" id="SM00146">
    <property type="entry name" value="PI3Kc"/>
    <property type="match status" value="1"/>
</dbReference>
<evidence type="ECO:0000259" key="10">
    <source>
        <dbReference type="PROSITE" id="PS51545"/>
    </source>
</evidence>
<dbReference type="GO" id="GO:0004430">
    <property type="term" value="F:1-phosphatidylinositol 4-kinase activity"/>
    <property type="evidence" value="ECO:0007669"/>
    <property type="project" value="UniProtKB-EC"/>
</dbReference>
<feature type="region of interest" description="Disordered" evidence="8">
    <location>
        <begin position="499"/>
        <end position="519"/>
    </location>
</feature>
<dbReference type="FunFam" id="3.30.1010.10:FF:000014">
    <property type="entry name" value="Phosphatidylinositol 4-kinase STT4"/>
    <property type="match status" value="1"/>
</dbReference>
<dbReference type="OMA" id="TIEVWQS"/>
<dbReference type="GeneID" id="11471553"/>
<dbReference type="GO" id="GO:0005886">
    <property type="term" value="C:plasma membrane"/>
    <property type="evidence" value="ECO:0007669"/>
    <property type="project" value="EnsemblFungi"/>
</dbReference>
<dbReference type="GO" id="GO:0061909">
    <property type="term" value="P:autophagosome-lysosome fusion"/>
    <property type="evidence" value="ECO:0007669"/>
    <property type="project" value="EnsemblFungi"/>
</dbReference>
<protein>
    <recommendedName>
        <fullName evidence="3">1-phosphatidylinositol 4-kinase</fullName>
        <ecNumber evidence="3">2.7.1.67</ecNumber>
    </recommendedName>
</protein>
<keyword evidence="5" id="KW-0547">Nucleotide-binding</keyword>
<dbReference type="GO" id="GO:0048015">
    <property type="term" value="P:phosphatidylinositol-mediated signaling"/>
    <property type="evidence" value="ECO:0007669"/>
    <property type="project" value="TreeGrafter"/>
</dbReference>
<evidence type="ECO:0000256" key="4">
    <source>
        <dbReference type="ARBA" id="ARBA00022679"/>
    </source>
</evidence>
<dbReference type="SUPFAM" id="SSF48371">
    <property type="entry name" value="ARM repeat"/>
    <property type="match status" value="1"/>
</dbReference>
<evidence type="ECO:0000256" key="3">
    <source>
        <dbReference type="ARBA" id="ARBA00012169"/>
    </source>
</evidence>
<feature type="domain" description="PI3K/PI4K catalytic" evidence="9">
    <location>
        <begin position="1603"/>
        <end position="1884"/>
    </location>
</feature>
<evidence type="ECO:0000256" key="5">
    <source>
        <dbReference type="ARBA" id="ARBA00022741"/>
    </source>
</evidence>
<dbReference type="Gene3D" id="1.10.1070.11">
    <property type="entry name" value="Phosphatidylinositol 3-/4-kinase, catalytic domain"/>
    <property type="match status" value="1"/>
</dbReference>
<dbReference type="PROSITE" id="PS00916">
    <property type="entry name" value="PI3_4_KINASE_2"/>
    <property type="match status" value="1"/>
</dbReference>
<keyword evidence="7" id="KW-0067">ATP-binding</keyword>
<dbReference type="SUPFAM" id="SSF56112">
    <property type="entry name" value="Protein kinase-like (PK-like)"/>
    <property type="match status" value="1"/>
</dbReference>
<dbReference type="InterPro" id="IPR016024">
    <property type="entry name" value="ARM-type_fold"/>
</dbReference>
<evidence type="ECO:0000256" key="6">
    <source>
        <dbReference type="ARBA" id="ARBA00022777"/>
    </source>
</evidence>
<dbReference type="GO" id="GO:0005737">
    <property type="term" value="C:cytoplasm"/>
    <property type="evidence" value="ECO:0007669"/>
    <property type="project" value="TreeGrafter"/>
</dbReference>
<dbReference type="Gene3D" id="3.30.1010.10">
    <property type="entry name" value="Phosphatidylinositol 3-kinase Catalytic Subunit, Chain A, domain 4"/>
    <property type="match status" value="1"/>
</dbReference>
<dbReference type="GO" id="GO:0006995">
    <property type="term" value="P:cellular response to nitrogen starvation"/>
    <property type="evidence" value="ECO:0007669"/>
    <property type="project" value="EnsemblFungi"/>
</dbReference>
<evidence type="ECO:0000313" key="12">
    <source>
        <dbReference type="Proteomes" id="UP000006790"/>
    </source>
</evidence>
<keyword evidence="4" id="KW-0808">Transferase</keyword>
<comment type="similarity">
    <text evidence="2">Belongs to the PI3/PI4-kinase family. Type III PI4K subfamily.</text>
</comment>
<dbReference type="InterPro" id="IPR042236">
    <property type="entry name" value="PI3K_accessory_sf"/>
</dbReference>
<dbReference type="InterPro" id="IPR000403">
    <property type="entry name" value="PI3/4_kinase_cat_dom"/>
</dbReference>
<dbReference type="EMBL" id="CP002504">
    <property type="protein sequence ID" value="AET41640.1"/>
    <property type="molecule type" value="Genomic_DNA"/>
</dbReference>
<dbReference type="FunCoup" id="G8JXR6">
    <property type="interactions" value="871"/>
</dbReference>
<dbReference type="InterPro" id="IPR045495">
    <property type="entry name" value="PI4K_N"/>
</dbReference>
<dbReference type="GO" id="GO:0140504">
    <property type="term" value="P:microlipophagy"/>
    <property type="evidence" value="ECO:0007669"/>
    <property type="project" value="EnsemblFungi"/>
</dbReference>
<evidence type="ECO:0000256" key="2">
    <source>
        <dbReference type="ARBA" id="ARBA00006209"/>
    </source>
</evidence>
<keyword evidence="6" id="KW-0418">Kinase</keyword>
<dbReference type="PANTHER" id="PTHR10048:SF15">
    <property type="entry name" value="PHOSPHATIDYLINOSITOL 4-KINASE ALPHA"/>
    <property type="match status" value="1"/>
</dbReference>
<feature type="domain" description="PIK helical" evidence="10">
    <location>
        <begin position="1349"/>
        <end position="1530"/>
    </location>
</feature>
<evidence type="ECO:0000256" key="7">
    <source>
        <dbReference type="ARBA" id="ARBA00022840"/>
    </source>
</evidence>
<dbReference type="Pfam" id="PF00613">
    <property type="entry name" value="PI3Ka"/>
    <property type="match status" value="1"/>
</dbReference>
<dbReference type="KEGG" id="erc:Ecym_8369"/>
<dbReference type="GO" id="GO:0030866">
    <property type="term" value="P:cortical actin cytoskeleton organization"/>
    <property type="evidence" value="ECO:0007669"/>
    <property type="project" value="EnsemblFungi"/>
</dbReference>
<dbReference type="SMART" id="SM00145">
    <property type="entry name" value="PI3Ka"/>
    <property type="match status" value="1"/>
</dbReference>
<dbReference type="Proteomes" id="UP000006790">
    <property type="component" value="Chromosome 8"/>
</dbReference>
<dbReference type="RefSeq" id="XP_003648457.1">
    <property type="nucleotide sequence ID" value="XM_003648409.1"/>
</dbReference>
<dbReference type="EC" id="2.7.1.67" evidence="3"/>
<dbReference type="InParanoid" id="G8JXR6"/>
<dbReference type="InterPro" id="IPR011009">
    <property type="entry name" value="Kinase-like_dom_sf"/>
</dbReference>
<dbReference type="FunFam" id="1.10.1070.11:FF:000022">
    <property type="entry name" value="Phosphatidylinositol 4-kinase stt4"/>
    <property type="match status" value="1"/>
</dbReference>
<dbReference type="PROSITE" id="PS00915">
    <property type="entry name" value="PI3_4_KINASE_1"/>
    <property type="match status" value="1"/>
</dbReference>
<proteinExistence type="inferred from homology"/>
<feature type="compositionally biased region" description="Polar residues" evidence="8">
    <location>
        <begin position="499"/>
        <end position="515"/>
    </location>
</feature>
<keyword evidence="12" id="KW-1185">Reference proteome</keyword>
<dbReference type="InterPro" id="IPR036940">
    <property type="entry name" value="PI3/4_kinase_cat_sf"/>
</dbReference>
<dbReference type="GO" id="GO:0000422">
    <property type="term" value="P:autophagy of mitochondrion"/>
    <property type="evidence" value="ECO:0007669"/>
    <property type="project" value="EnsemblFungi"/>
</dbReference>
<evidence type="ECO:0000256" key="8">
    <source>
        <dbReference type="SAM" id="MobiDB-lite"/>
    </source>
</evidence>
<dbReference type="InterPro" id="IPR015433">
    <property type="entry name" value="PI3/4_kinase"/>
</dbReference>
<dbReference type="InterPro" id="IPR001263">
    <property type="entry name" value="PI3K_accessory_dom"/>
</dbReference>
<dbReference type="FunFam" id="1.25.40.70:FF:000011">
    <property type="entry name" value="Phosphatidylinositol 4-kinase alpha"/>
    <property type="match status" value="1"/>
</dbReference>
<reference evidence="12" key="1">
    <citation type="journal article" date="2012" name="G3 (Bethesda)">
        <title>Pichia sorbitophila, an interspecies yeast hybrid reveals early steps of genome resolution following polyploidization.</title>
        <authorList>
            <person name="Leh Louis V."/>
            <person name="Despons L."/>
            <person name="Friedrich A."/>
            <person name="Martin T."/>
            <person name="Durrens P."/>
            <person name="Casaregola S."/>
            <person name="Neuveglise C."/>
            <person name="Fairhead C."/>
            <person name="Marck C."/>
            <person name="Cruz J.A."/>
            <person name="Straub M.L."/>
            <person name="Kugler V."/>
            <person name="Sacerdot C."/>
            <person name="Uzunov Z."/>
            <person name="Thierry A."/>
            <person name="Weiss S."/>
            <person name="Bleykasten C."/>
            <person name="De Montigny J."/>
            <person name="Jacques N."/>
            <person name="Jung P."/>
            <person name="Lemaire M."/>
            <person name="Mallet S."/>
            <person name="Morel G."/>
            <person name="Richard G.F."/>
            <person name="Sarkar A."/>
            <person name="Savel G."/>
            <person name="Schacherer J."/>
            <person name="Seret M.L."/>
            <person name="Talla E."/>
            <person name="Samson G."/>
            <person name="Jubin C."/>
            <person name="Poulain J."/>
            <person name="Vacherie B."/>
            <person name="Barbe V."/>
            <person name="Pelletier E."/>
            <person name="Sherman D.J."/>
            <person name="Westhof E."/>
            <person name="Weissenbach J."/>
            <person name="Baret P.V."/>
            <person name="Wincker P."/>
            <person name="Gaillardin C."/>
            <person name="Dujon B."/>
            <person name="Souciet J.L."/>
        </authorList>
    </citation>
    <scope>NUCLEOTIDE SEQUENCE [LARGE SCALE GENOMIC DNA]</scope>
    <source>
        <strain evidence="12">CBS 270.75 / DBVPG 7215 / KCTC 17166 / NRRL Y-17582</strain>
    </source>
</reference>
<dbReference type="PANTHER" id="PTHR10048">
    <property type="entry name" value="PHOSPHATIDYLINOSITOL KINASE"/>
    <property type="match status" value="1"/>
</dbReference>
<dbReference type="Gene3D" id="1.25.40.70">
    <property type="entry name" value="Phosphatidylinositol 3-kinase, accessory domain (PIK)"/>
    <property type="match status" value="1"/>
</dbReference>
<dbReference type="GO" id="GO:0046854">
    <property type="term" value="P:phosphatidylinositol phosphate biosynthetic process"/>
    <property type="evidence" value="ECO:0007669"/>
    <property type="project" value="EnsemblFungi"/>
</dbReference>
<dbReference type="STRING" id="931890.G8JXR6"/>
<dbReference type="InterPro" id="IPR018936">
    <property type="entry name" value="PI3/4_kinase_CS"/>
</dbReference>
<evidence type="ECO:0000256" key="1">
    <source>
        <dbReference type="ARBA" id="ARBA00001686"/>
    </source>
</evidence>